<evidence type="ECO:0000256" key="2">
    <source>
        <dbReference type="SAM" id="MobiDB-lite"/>
    </source>
</evidence>
<gene>
    <name evidence="3" type="ORF">POM88_040051</name>
</gene>
<dbReference type="Proteomes" id="UP001237642">
    <property type="component" value="Unassembled WGS sequence"/>
</dbReference>
<dbReference type="EMBL" id="JAUIZM010000009">
    <property type="protein sequence ID" value="KAK1364490.1"/>
    <property type="molecule type" value="Genomic_DNA"/>
</dbReference>
<reference evidence="3" key="2">
    <citation type="submission" date="2023-05" db="EMBL/GenBank/DDBJ databases">
        <authorList>
            <person name="Schelkunov M.I."/>
        </authorList>
    </citation>
    <scope>NUCLEOTIDE SEQUENCE</scope>
    <source>
        <strain evidence="3">Hsosn_3</strain>
        <tissue evidence="3">Leaf</tissue>
    </source>
</reference>
<keyword evidence="1" id="KW-0175">Coiled coil</keyword>
<feature type="compositionally biased region" description="Polar residues" evidence="2">
    <location>
        <begin position="1"/>
        <end position="38"/>
    </location>
</feature>
<dbReference type="AlphaFoldDB" id="A0AAD8HBI0"/>
<evidence type="ECO:0000313" key="3">
    <source>
        <dbReference type="EMBL" id="KAK1364490.1"/>
    </source>
</evidence>
<reference evidence="3" key="1">
    <citation type="submission" date="2023-02" db="EMBL/GenBank/DDBJ databases">
        <title>Genome of toxic invasive species Heracleum sosnowskyi carries increased number of genes despite the absence of recent whole-genome duplications.</title>
        <authorList>
            <person name="Schelkunov M."/>
            <person name="Shtratnikova V."/>
            <person name="Makarenko M."/>
            <person name="Klepikova A."/>
            <person name="Omelchenko D."/>
            <person name="Novikova G."/>
            <person name="Obukhova E."/>
            <person name="Bogdanov V."/>
            <person name="Penin A."/>
            <person name="Logacheva M."/>
        </authorList>
    </citation>
    <scope>NUCLEOTIDE SEQUENCE</scope>
    <source>
        <strain evidence="3">Hsosn_3</strain>
        <tissue evidence="3">Leaf</tissue>
    </source>
</reference>
<organism evidence="3 4">
    <name type="scientific">Heracleum sosnowskyi</name>
    <dbReference type="NCBI Taxonomy" id="360622"/>
    <lineage>
        <taxon>Eukaryota</taxon>
        <taxon>Viridiplantae</taxon>
        <taxon>Streptophyta</taxon>
        <taxon>Embryophyta</taxon>
        <taxon>Tracheophyta</taxon>
        <taxon>Spermatophyta</taxon>
        <taxon>Magnoliopsida</taxon>
        <taxon>eudicotyledons</taxon>
        <taxon>Gunneridae</taxon>
        <taxon>Pentapetalae</taxon>
        <taxon>asterids</taxon>
        <taxon>campanulids</taxon>
        <taxon>Apiales</taxon>
        <taxon>Apiaceae</taxon>
        <taxon>Apioideae</taxon>
        <taxon>apioid superclade</taxon>
        <taxon>Tordylieae</taxon>
        <taxon>Tordyliinae</taxon>
        <taxon>Heracleum</taxon>
    </lineage>
</organism>
<name>A0AAD8HBI0_9APIA</name>
<comment type="caution">
    <text evidence="3">The sequence shown here is derived from an EMBL/GenBank/DDBJ whole genome shotgun (WGS) entry which is preliminary data.</text>
</comment>
<dbReference type="InterPro" id="IPR004252">
    <property type="entry name" value="Probable_transposase_24"/>
</dbReference>
<feature type="region of interest" description="Disordered" evidence="2">
    <location>
        <begin position="196"/>
        <end position="226"/>
    </location>
</feature>
<protein>
    <recommendedName>
        <fullName evidence="5">Transposase</fullName>
    </recommendedName>
</protein>
<feature type="region of interest" description="Disordered" evidence="2">
    <location>
        <begin position="1"/>
        <end position="70"/>
    </location>
</feature>
<sequence>MRRPRQQTQERTANQTLQPAHDQTLQPSPDQTLQLTPEQSPPQTPMTLQHTPRPNLEPNMQNESSSADTSVWKVGSMHNDGRLQVEIIRGVLQPSGKCSSMTSGIMHERLEPRGFTWKEVSEETKKFYFEEFKKYVVWREPEHLVYAAWLKSAPQRYTNLRCKARQLWEAGRLSNRIGQNVWKSWIANWKSPEFQAKSKIKKSNRKGGVDGDGPYPPTHTGGSKSHSSYAAYLAEKYKRKPYASEVHTYVHTKGHDEKTWVDEKSAKIFEKLKVLRVERSQPIEGSIPQPVDENQLFYEAVGGRNKRNRIYGIGSSHDIFYESRNNVVSYYNNSSTSQPNIEDYQKMQAELQEMKDRMQEMDQLKQQMQEMNHMKEQMLELKSQLATIFSKQN</sequence>
<feature type="coiled-coil region" evidence="1">
    <location>
        <begin position="341"/>
        <end position="384"/>
    </location>
</feature>
<dbReference type="Pfam" id="PF03004">
    <property type="entry name" value="Transposase_24"/>
    <property type="match status" value="1"/>
</dbReference>
<accession>A0AAD8HBI0</accession>
<keyword evidence="4" id="KW-1185">Reference proteome</keyword>
<evidence type="ECO:0000313" key="4">
    <source>
        <dbReference type="Proteomes" id="UP001237642"/>
    </source>
</evidence>
<feature type="compositionally biased region" description="Polar residues" evidence="2">
    <location>
        <begin position="45"/>
        <end position="69"/>
    </location>
</feature>
<evidence type="ECO:0008006" key="5">
    <source>
        <dbReference type="Google" id="ProtNLM"/>
    </source>
</evidence>
<evidence type="ECO:0000256" key="1">
    <source>
        <dbReference type="SAM" id="Coils"/>
    </source>
</evidence>
<proteinExistence type="predicted"/>